<comment type="caution">
    <text evidence="2">The sequence shown here is derived from an EMBL/GenBank/DDBJ whole genome shotgun (WGS) entry which is preliminary data.</text>
</comment>
<evidence type="ECO:0008006" key="4">
    <source>
        <dbReference type="Google" id="ProtNLM"/>
    </source>
</evidence>
<accession>A0ABR2AQY2</accession>
<dbReference type="Proteomes" id="UP001472677">
    <property type="component" value="Unassembled WGS sequence"/>
</dbReference>
<evidence type="ECO:0000313" key="2">
    <source>
        <dbReference type="EMBL" id="KAK8495955.1"/>
    </source>
</evidence>
<dbReference type="PANTHER" id="PTHR34427">
    <property type="entry name" value="DUF4283 DOMAIN PROTEIN"/>
    <property type="match status" value="1"/>
</dbReference>
<dbReference type="EMBL" id="JBBPBM010000394">
    <property type="protein sequence ID" value="KAK8495955.1"/>
    <property type="molecule type" value="Genomic_DNA"/>
</dbReference>
<proteinExistence type="predicted"/>
<feature type="region of interest" description="Disordered" evidence="1">
    <location>
        <begin position="511"/>
        <end position="540"/>
    </location>
</feature>
<sequence length="580" mass="64825">MRNQSEIAKSSSVRVEKPKQSMAIVKPSLSVILCCFLLASSLIVLPHGVVSRRLPETNAYVDPSGTTIGPGNAPYTGWGVEKASNTSGPEVPGLVLNKASSSDCLQIQVEGIVDRVIREKLKACVIGTTKKIYKPAQLLGILEEKGWDEFDVQYVAGNQFILMFDREEIAASCLEWGWEWLSEFFSDLRRWHKEFTPENRVTWVEVLGVPLHAWNNFTFNNILNRWGELLFIEDEHLVGKDFSSKRVKILTNHMELIQDSMSLNCDGDFFKVWVRELNSSVSFAQDLTNSKDGFLESGYNSEEIYSKSESSFVENSSTHLQQNSGDVVFAPTGEVETVVVVEVLRCEKAGALVPDDLCPKVELLNGVDAQCLGLFDSTQAPLKQPLHCVEPHNLNNIDILGSIEIAARTELSSHAVEGGGSLIAGAEDFLTEVEMAPNNGKGLSWVESVDLLNNPSSFKDEVVNRNRLVKSEEESFLSELVKFRGKKEYVSLFDLHDEVLSIKEKRKRDRAIKKSKKLGKENSSFDSSRRSPSESDIIQNQRIIKSTKKAMELGNKVGIQFIGDEEETLEDFVKAELQHM</sequence>
<dbReference type="PANTHER" id="PTHR34427:SF5">
    <property type="entry name" value="DUF4283 DOMAIN-CONTAINING PROTEIN"/>
    <property type="match status" value="1"/>
</dbReference>
<evidence type="ECO:0000256" key="1">
    <source>
        <dbReference type="SAM" id="MobiDB-lite"/>
    </source>
</evidence>
<organism evidence="2 3">
    <name type="scientific">Hibiscus sabdariffa</name>
    <name type="common">roselle</name>
    <dbReference type="NCBI Taxonomy" id="183260"/>
    <lineage>
        <taxon>Eukaryota</taxon>
        <taxon>Viridiplantae</taxon>
        <taxon>Streptophyta</taxon>
        <taxon>Embryophyta</taxon>
        <taxon>Tracheophyta</taxon>
        <taxon>Spermatophyta</taxon>
        <taxon>Magnoliopsida</taxon>
        <taxon>eudicotyledons</taxon>
        <taxon>Gunneridae</taxon>
        <taxon>Pentapetalae</taxon>
        <taxon>rosids</taxon>
        <taxon>malvids</taxon>
        <taxon>Malvales</taxon>
        <taxon>Malvaceae</taxon>
        <taxon>Malvoideae</taxon>
        <taxon>Hibiscus</taxon>
    </lineage>
</organism>
<gene>
    <name evidence="2" type="ORF">V6N12_041589</name>
</gene>
<protein>
    <recommendedName>
        <fullName evidence="4">DUF4283 domain-containing protein</fullName>
    </recommendedName>
</protein>
<name>A0ABR2AQY2_9ROSI</name>
<evidence type="ECO:0000313" key="3">
    <source>
        <dbReference type="Proteomes" id="UP001472677"/>
    </source>
</evidence>
<reference evidence="2 3" key="1">
    <citation type="journal article" date="2024" name="G3 (Bethesda)">
        <title>Genome assembly of Hibiscus sabdariffa L. provides insights into metabolisms of medicinal natural products.</title>
        <authorList>
            <person name="Kim T."/>
        </authorList>
    </citation>
    <scope>NUCLEOTIDE SEQUENCE [LARGE SCALE GENOMIC DNA]</scope>
    <source>
        <strain evidence="2">TK-2024</strain>
        <tissue evidence="2">Old leaves</tissue>
    </source>
</reference>
<keyword evidence="3" id="KW-1185">Reference proteome</keyword>